<feature type="domain" description="Orotidine 5'-phosphate decarboxylase" evidence="3">
    <location>
        <begin position="5"/>
        <end position="206"/>
    </location>
</feature>
<dbReference type="PANTHER" id="PTHR35039:SF3">
    <property type="entry name" value="3-KETO-L-GULONATE-6-PHOSPHATE DECARBOXYLASE SGBH-RELATED"/>
    <property type="match status" value="1"/>
</dbReference>
<evidence type="ECO:0000313" key="4">
    <source>
        <dbReference type="EMBL" id="PSU50547.1"/>
    </source>
</evidence>
<dbReference type="SMART" id="SM00934">
    <property type="entry name" value="OMPdecase"/>
    <property type="match status" value="1"/>
</dbReference>
<dbReference type="GO" id="GO:0033982">
    <property type="term" value="F:3-dehydro-L-gulonate-6-phosphate decarboxylase activity"/>
    <property type="evidence" value="ECO:0007669"/>
    <property type="project" value="UniProtKB-EC"/>
</dbReference>
<dbReference type="NCBIfam" id="NF009832">
    <property type="entry name" value="PRK13306.1"/>
    <property type="match status" value="1"/>
</dbReference>
<dbReference type="EC" id="4.1.1.85" evidence="4"/>
<protein>
    <submittedName>
        <fullName evidence="4">3-dehydro-L-gulonate-6-phosphate decarboxylase UlaD</fullName>
        <ecNumber evidence="4">4.1.1.85</ecNumber>
    </submittedName>
</protein>
<dbReference type="InterPro" id="IPR041710">
    <property type="entry name" value="HPS/KGPDC"/>
</dbReference>
<gene>
    <name evidence="4" type="primary">ulaD</name>
    <name evidence="4" type="ORF">C9J12_04285</name>
</gene>
<name>A0A2T3JNC0_9GAMM</name>
<dbReference type="SUPFAM" id="SSF51366">
    <property type="entry name" value="Ribulose-phoshate binding barrel"/>
    <property type="match status" value="1"/>
</dbReference>
<dbReference type="GO" id="GO:0006207">
    <property type="term" value="P:'de novo' pyrimidine nucleobase biosynthetic process"/>
    <property type="evidence" value="ECO:0007669"/>
    <property type="project" value="InterPro"/>
</dbReference>
<dbReference type="GO" id="GO:0019854">
    <property type="term" value="P:L-ascorbic acid catabolic process"/>
    <property type="evidence" value="ECO:0007669"/>
    <property type="project" value="TreeGrafter"/>
</dbReference>
<keyword evidence="2" id="KW-0119">Carbohydrate metabolism</keyword>
<proteinExistence type="predicted"/>
<dbReference type="Pfam" id="PF00215">
    <property type="entry name" value="OMPdecase"/>
    <property type="match status" value="1"/>
</dbReference>
<organism evidence="4 5">
    <name type="scientific">Photobacterium frigidiphilum</name>
    <dbReference type="NCBI Taxonomy" id="264736"/>
    <lineage>
        <taxon>Bacteria</taxon>
        <taxon>Pseudomonadati</taxon>
        <taxon>Pseudomonadota</taxon>
        <taxon>Gammaproteobacteria</taxon>
        <taxon>Vibrionales</taxon>
        <taxon>Vibrionaceae</taxon>
        <taxon>Photobacterium</taxon>
    </lineage>
</organism>
<comment type="caution">
    <text evidence="4">The sequence shown here is derived from an EMBL/GenBank/DDBJ whole genome shotgun (WGS) entry which is preliminary data.</text>
</comment>
<accession>A0A2T3JNC0</accession>
<dbReference type="Proteomes" id="UP000240987">
    <property type="component" value="Unassembled WGS sequence"/>
</dbReference>
<dbReference type="EMBL" id="PYMJ01000003">
    <property type="protein sequence ID" value="PSU50547.1"/>
    <property type="molecule type" value="Genomic_DNA"/>
</dbReference>
<dbReference type="GO" id="GO:0004590">
    <property type="term" value="F:orotidine-5'-phosphate decarboxylase activity"/>
    <property type="evidence" value="ECO:0007669"/>
    <property type="project" value="InterPro"/>
</dbReference>
<dbReference type="InterPro" id="IPR011060">
    <property type="entry name" value="RibuloseP-bd_barrel"/>
</dbReference>
<dbReference type="CDD" id="cd04726">
    <property type="entry name" value="KGPDC_HPS"/>
    <property type="match status" value="1"/>
</dbReference>
<evidence type="ECO:0000313" key="5">
    <source>
        <dbReference type="Proteomes" id="UP000240987"/>
    </source>
</evidence>
<keyword evidence="1 4" id="KW-0456">Lyase</keyword>
<dbReference type="InterPro" id="IPR013785">
    <property type="entry name" value="Aldolase_TIM"/>
</dbReference>
<dbReference type="InterPro" id="IPR001754">
    <property type="entry name" value="OMPdeCOase_dom"/>
</dbReference>
<keyword evidence="5" id="KW-1185">Reference proteome</keyword>
<dbReference type="Gene3D" id="3.20.20.70">
    <property type="entry name" value="Aldolase class I"/>
    <property type="match status" value="1"/>
</dbReference>
<sequence>MTKPLLQIALDSTDLATAVTVANNVESFVDVIEIGTILAFAEGMSAVNTLRKRHPEHIIVCDMKTTDGGAILAKMAFEAGADWITVSAAAHIATIEACKKVADDFNGEIQIELYGNWTLNDAQSWVDLGIKQAIYHRSRDAELAGVSWTPEDISRMRVLSEMGIEVSITGGIVPEDIHLFEGIKAKTFIAGRALANDTGKATAEALRTEINKYW</sequence>
<dbReference type="OrthoDB" id="43475at2"/>
<evidence type="ECO:0000256" key="2">
    <source>
        <dbReference type="ARBA" id="ARBA00023277"/>
    </source>
</evidence>
<dbReference type="RefSeq" id="WP_011220366.1">
    <property type="nucleotide sequence ID" value="NZ_JAKJUA010000005.1"/>
</dbReference>
<evidence type="ECO:0000256" key="1">
    <source>
        <dbReference type="ARBA" id="ARBA00023239"/>
    </source>
</evidence>
<dbReference type="AlphaFoldDB" id="A0A2T3JNC0"/>
<evidence type="ECO:0000259" key="3">
    <source>
        <dbReference type="SMART" id="SM00934"/>
    </source>
</evidence>
<dbReference type="FunFam" id="3.20.20.70:FF:000022">
    <property type="entry name" value="3-keto-L-gulonate-6-phosphate decarboxylase UlaD"/>
    <property type="match status" value="1"/>
</dbReference>
<reference evidence="4 5" key="1">
    <citation type="submission" date="2018-01" db="EMBL/GenBank/DDBJ databases">
        <title>Whole genome sequencing of Histamine producing bacteria.</title>
        <authorList>
            <person name="Butler K."/>
        </authorList>
    </citation>
    <scope>NUCLEOTIDE SEQUENCE [LARGE SCALE GENOMIC DNA]</scope>
    <source>
        <strain evidence="4 5">JCM 12947</strain>
    </source>
</reference>
<dbReference type="PANTHER" id="PTHR35039">
    <property type="entry name" value="3-KETO-L-GULONATE-6-PHOSPHATE DECARBOXYLASE SGBH-RELATED"/>
    <property type="match status" value="1"/>
</dbReference>